<keyword evidence="1" id="KW-1133">Transmembrane helix</keyword>
<reference evidence="2" key="1">
    <citation type="submission" date="2021-12" db="EMBL/GenBank/DDBJ databases">
        <authorList>
            <person name="Rodrigo-Torres L."/>
            <person name="Arahal R. D."/>
            <person name="Lucena T."/>
        </authorList>
    </citation>
    <scope>NUCLEOTIDE SEQUENCE</scope>
    <source>
        <strain evidence="2">CECT 8419</strain>
    </source>
</reference>
<name>A0ABM9AZH1_9BACT</name>
<sequence>MSLAFGALLTILLLLPGIGFRYAYIRSNSIRRSLDFSLLSEAVIMVVVALVLHTLGGLVTQALGSPPDARILYLLGTGGALAAEDYQVLTDSVVPFLGYTLFLSATGVGLGYALQQVVLRRGYDQRYKGLRVLNDWDRYFTGYVLPAERRGKVNFIWVDILVDGSGGNAVLYSGVLENYSLNREQVIDQVFISSAIRRHNLDLSGVLPADEGTTRQPPNYDMPGEYLVIPFSQVRNLNITYSYVQEGTPPETVAAPAEVSTAPV</sequence>
<keyword evidence="3" id="KW-1185">Reference proteome</keyword>
<accession>A0ABM9AZH1</accession>
<comment type="caution">
    <text evidence="2">The sequence shown here is derived from an EMBL/GenBank/DDBJ whole genome shotgun (WGS) entry which is preliminary data.</text>
</comment>
<gene>
    <name evidence="2" type="ORF">LEM8419_00901</name>
</gene>
<proteinExistence type="predicted"/>
<evidence type="ECO:0000313" key="3">
    <source>
        <dbReference type="Proteomes" id="UP000837803"/>
    </source>
</evidence>
<organism evidence="2 3">
    <name type="scientific">Neolewinella maritima</name>
    <dbReference type="NCBI Taxonomy" id="1383882"/>
    <lineage>
        <taxon>Bacteria</taxon>
        <taxon>Pseudomonadati</taxon>
        <taxon>Bacteroidota</taxon>
        <taxon>Saprospiria</taxon>
        <taxon>Saprospirales</taxon>
        <taxon>Lewinellaceae</taxon>
        <taxon>Neolewinella</taxon>
    </lineage>
</organism>
<evidence type="ECO:0000313" key="2">
    <source>
        <dbReference type="EMBL" id="CAH0999601.1"/>
    </source>
</evidence>
<dbReference type="RefSeq" id="WP_238749790.1">
    <property type="nucleotide sequence ID" value="NZ_CAKLPZ010000001.1"/>
</dbReference>
<protein>
    <submittedName>
        <fullName evidence="2">Uncharacterized protein</fullName>
    </submittedName>
</protein>
<keyword evidence="1" id="KW-0812">Transmembrane</keyword>
<dbReference type="EMBL" id="CAKLPZ010000001">
    <property type="protein sequence ID" value="CAH0999601.1"/>
    <property type="molecule type" value="Genomic_DNA"/>
</dbReference>
<feature type="transmembrane region" description="Helical" evidence="1">
    <location>
        <begin position="96"/>
        <end position="119"/>
    </location>
</feature>
<evidence type="ECO:0000256" key="1">
    <source>
        <dbReference type="SAM" id="Phobius"/>
    </source>
</evidence>
<dbReference type="Proteomes" id="UP000837803">
    <property type="component" value="Unassembled WGS sequence"/>
</dbReference>
<keyword evidence="1" id="KW-0472">Membrane</keyword>
<feature type="transmembrane region" description="Helical" evidence="1">
    <location>
        <begin position="39"/>
        <end position="59"/>
    </location>
</feature>